<dbReference type="EMBL" id="FNYW01000084">
    <property type="protein sequence ID" value="SEJ09359.1"/>
    <property type="molecule type" value="Genomic_DNA"/>
</dbReference>
<protein>
    <submittedName>
        <fullName evidence="7">IS4 transposase</fullName>
    </submittedName>
</protein>
<name>A0A1H6VXJ3_9LACT</name>
<evidence type="ECO:0000256" key="1">
    <source>
        <dbReference type="ARBA" id="ARBA00010075"/>
    </source>
</evidence>
<dbReference type="STRING" id="1130080.SAMN04488113_1841"/>
<reference evidence="8" key="1">
    <citation type="submission" date="2016-10" db="EMBL/GenBank/DDBJ databases">
        <authorList>
            <person name="Varghese N."/>
            <person name="Submissions S."/>
        </authorList>
    </citation>
    <scope>NUCLEOTIDE SEQUENCE [LARGE SCALE GENOMIC DNA]</scope>
    <source>
        <strain evidence="8">DSM 25751</strain>
    </source>
</reference>
<keyword evidence="3" id="KW-0238">DNA-binding</keyword>
<proteinExistence type="inferred from homology"/>
<dbReference type="Proteomes" id="UP000198564">
    <property type="component" value="Unassembled WGS sequence"/>
</dbReference>
<evidence type="ECO:0000256" key="4">
    <source>
        <dbReference type="ARBA" id="ARBA00023172"/>
    </source>
</evidence>
<organism evidence="7 8">
    <name type="scientific">Alkalibacterium gilvum</name>
    <dbReference type="NCBI Taxonomy" id="1130080"/>
    <lineage>
        <taxon>Bacteria</taxon>
        <taxon>Bacillati</taxon>
        <taxon>Bacillota</taxon>
        <taxon>Bacilli</taxon>
        <taxon>Lactobacillales</taxon>
        <taxon>Carnobacteriaceae</taxon>
        <taxon>Alkalibacterium</taxon>
    </lineage>
</organism>
<dbReference type="InterPro" id="IPR047952">
    <property type="entry name" value="Transpos_IS4"/>
</dbReference>
<gene>
    <name evidence="7" type="ORF">SAMN04488113_1841</name>
</gene>
<dbReference type="RefSeq" id="WP_091636844.1">
    <property type="nucleotide sequence ID" value="NZ_FNYW01000084.1"/>
</dbReference>
<keyword evidence="5" id="KW-0812">Transmembrane</keyword>
<dbReference type="PANTHER" id="PTHR33258:SF1">
    <property type="entry name" value="TRANSPOSASE INSL FOR INSERTION SEQUENCE ELEMENT IS186A-RELATED"/>
    <property type="match status" value="1"/>
</dbReference>
<dbReference type="GO" id="GO:0003677">
    <property type="term" value="F:DNA binding"/>
    <property type="evidence" value="ECO:0007669"/>
    <property type="project" value="UniProtKB-KW"/>
</dbReference>
<evidence type="ECO:0000313" key="7">
    <source>
        <dbReference type="EMBL" id="SEJ09359.1"/>
    </source>
</evidence>
<dbReference type="OrthoDB" id="368860at2"/>
<keyword evidence="8" id="KW-1185">Reference proteome</keyword>
<evidence type="ECO:0000256" key="3">
    <source>
        <dbReference type="ARBA" id="ARBA00023125"/>
    </source>
</evidence>
<keyword evidence="2" id="KW-0815">Transposition</keyword>
<dbReference type="InterPro" id="IPR002559">
    <property type="entry name" value="Transposase_11"/>
</dbReference>
<keyword evidence="5" id="KW-1133">Transmembrane helix</keyword>
<dbReference type="NCBIfam" id="NF033592">
    <property type="entry name" value="transpos_IS4_1"/>
    <property type="match status" value="1"/>
</dbReference>
<dbReference type="GO" id="GO:0006313">
    <property type="term" value="P:DNA transposition"/>
    <property type="evidence" value="ECO:0007669"/>
    <property type="project" value="InterPro"/>
</dbReference>
<comment type="similarity">
    <text evidence="1">Belongs to the transposase 11 family.</text>
</comment>
<accession>A0A1H6VXJ3</accession>
<evidence type="ECO:0000256" key="5">
    <source>
        <dbReference type="SAM" id="Phobius"/>
    </source>
</evidence>
<dbReference type="InterPro" id="IPR012337">
    <property type="entry name" value="RNaseH-like_sf"/>
</dbReference>
<dbReference type="Pfam" id="PF01609">
    <property type="entry name" value="DDE_Tnp_1"/>
    <property type="match status" value="1"/>
</dbReference>
<dbReference type="PANTHER" id="PTHR33258">
    <property type="entry name" value="TRANSPOSASE INSL FOR INSERTION SEQUENCE ELEMENT IS186A-RELATED"/>
    <property type="match status" value="1"/>
</dbReference>
<feature type="domain" description="Transposase IS4-like" evidence="6">
    <location>
        <begin position="119"/>
        <end position="329"/>
    </location>
</feature>
<evidence type="ECO:0000313" key="8">
    <source>
        <dbReference type="Proteomes" id="UP000198564"/>
    </source>
</evidence>
<evidence type="ECO:0000259" key="6">
    <source>
        <dbReference type="Pfam" id="PF01609"/>
    </source>
</evidence>
<evidence type="ECO:0000256" key="2">
    <source>
        <dbReference type="ARBA" id="ARBA00022578"/>
    </source>
</evidence>
<keyword evidence="4" id="KW-0233">DNA recombination</keyword>
<sequence>MDKYKTKMTISKWFSFINLEKLSGKSQKAIQSFDAYVKKLTFDRALKLFLFAINDETNSLRHLDNQLVNPKLRKAIGVDEISYSQLSRAIRALDSSVLMEIFSQLLLLVHQQTEGQKNEKIYLIDSTTFSFSQHSYPWAKFRKTKSGVKLHLSVCLMEEGLLHPEQFEISNAAEHDSEHLEILVNKPKATYVFDRGYLDFDRFDQMHSDGYFFVTRIKKNTITHLLEEYEVEKDSDIVSDQLVTLGKDKGTTSPFRVITIQRKGRADLKLVTNKRTPKAKEIGKMYKSRWQIELFFKHIKQHMTIKKYFSKSEDGVVNQIILAMIVYLLTLLIKLKLELKQTIFQILRVFRSVQFECYDYFGKIFDPG</sequence>
<dbReference type="SUPFAM" id="SSF53098">
    <property type="entry name" value="Ribonuclease H-like"/>
    <property type="match status" value="1"/>
</dbReference>
<dbReference type="AlphaFoldDB" id="A0A1H6VXJ3"/>
<feature type="transmembrane region" description="Helical" evidence="5">
    <location>
        <begin position="316"/>
        <end position="335"/>
    </location>
</feature>
<keyword evidence="5" id="KW-0472">Membrane</keyword>
<dbReference type="GO" id="GO:0004803">
    <property type="term" value="F:transposase activity"/>
    <property type="evidence" value="ECO:0007669"/>
    <property type="project" value="InterPro"/>
</dbReference>